<evidence type="ECO:0000256" key="1">
    <source>
        <dbReference type="ARBA" id="ARBA00022729"/>
    </source>
</evidence>
<dbReference type="InterPro" id="IPR011041">
    <property type="entry name" value="Quinoprot_gluc/sorb_DH_b-prop"/>
</dbReference>
<name>A0A3M0G6E5_9FLAO</name>
<dbReference type="NCBIfam" id="TIGR04183">
    <property type="entry name" value="Por_Secre_tail"/>
    <property type="match status" value="1"/>
</dbReference>
<keyword evidence="5" id="KW-1185">Reference proteome</keyword>
<dbReference type="PANTHER" id="PTHR19328:SF75">
    <property type="entry name" value="ALDOSE SUGAR DEHYDROGENASE YLII"/>
    <property type="match status" value="1"/>
</dbReference>
<dbReference type="PANTHER" id="PTHR19328">
    <property type="entry name" value="HEDGEHOG-INTERACTING PROTEIN"/>
    <property type="match status" value="1"/>
</dbReference>
<dbReference type="Pfam" id="PF18962">
    <property type="entry name" value="Por_Secre_tail"/>
    <property type="match status" value="1"/>
</dbReference>
<evidence type="ECO:0000313" key="4">
    <source>
        <dbReference type="EMBL" id="RMB60630.1"/>
    </source>
</evidence>
<keyword evidence="1" id="KW-0732">Signal</keyword>
<dbReference type="AlphaFoldDB" id="A0A3M0G6E5"/>
<reference evidence="4 5" key="1">
    <citation type="submission" date="2018-10" db="EMBL/GenBank/DDBJ databases">
        <title>Dokdonia luteus sp. nov., isolated from sea water.</title>
        <authorList>
            <person name="Zhou L.Y."/>
            <person name="Du Z.J."/>
        </authorList>
    </citation>
    <scope>NUCLEOTIDE SEQUENCE [LARGE SCALE GENOMIC DNA]</scope>
    <source>
        <strain evidence="4 5">SH27</strain>
    </source>
</reference>
<protein>
    <submittedName>
        <fullName evidence="4">T9SS C-terminal target domain-containing protein</fullName>
    </submittedName>
</protein>
<sequence>MMAQEPIIDLESFATGFTRPVDIQNAGDNRLFIVEQDGVIKIIENGTTLSTPFLTIDVNSNGNEQGLLGLAFHPNYSSNGFFFVNYIAANGSTQVSRFQVSSDANIADPDSEFDILNVTQPFSNHNGGCLQFGSDGYLYLGLGDGGSANDPGNRAQNPTTLLGKMLRIDIDNTENGNNYAIPDDNPFVSDSGTLDEIWALGVRNPWKFSFDAQTNEMWIGDVGQNEIEEINKANAGVGGQNYGWRCYEGNEDFNLSNCATEDSFTFPLVDYSHNNDGEFKCSITGGYVYRGSTFTTLQGKYVFADFCSNEVAYVNEANEIQYFGPFSGGLSTFGQDVNNELYVAALNTGIIYRVVDENLSVDGFEDINFTMYPNPANVIVTVNFPAFAKAETLNIYDLTGRIVTSQRLTTASTQINIAQLPAGIYLAQLEESGETLKLIVR</sequence>
<dbReference type="Gene3D" id="2.120.10.30">
    <property type="entry name" value="TolB, C-terminal domain"/>
    <property type="match status" value="1"/>
</dbReference>
<accession>A0A3M0G6E5</accession>
<dbReference type="Pfam" id="PF07995">
    <property type="entry name" value="GSDH"/>
    <property type="match status" value="1"/>
</dbReference>
<dbReference type="EMBL" id="REFV01000005">
    <property type="protein sequence ID" value="RMB60630.1"/>
    <property type="molecule type" value="Genomic_DNA"/>
</dbReference>
<dbReference type="InterPro" id="IPR026444">
    <property type="entry name" value="Secre_tail"/>
</dbReference>
<evidence type="ECO:0000313" key="5">
    <source>
        <dbReference type="Proteomes" id="UP000281985"/>
    </source>
</evidence>
<gene>
    <name evidence="4" type="ORF">EAX61_06585</name>
</gene>
<comment type="caution">
    <text evidence="4">The sequence shown here is derived from an EMBL/GenBank/DDBJ whole genome shotgun (WGS) entry which is preliminary data.</text>
</comment>
<dbReference type="InterPro" id="IPR012938">
    <property type="entry name" value="Glc/Sorbosone_DH"/>
</dbReference>
<feature type="domain" description="Glucose/Sorbosone dehydrogenase" evidence="2">
    <location>
        <begin position="18"/>
        <end position="316"/>
    </location>
</feature>
<feature type="domain" description="Secretion system C-terminal sorting" evidence="3">
    <location>
        <begin position="371"/>
        <end position="440"/>
    </location>
</feature>
<evidence type="ECO:0000259" key="2">
    <source>
        <dbReference type="Pfam" id="PF07995"/>
    </source>
</evidence>
<dbReference type="InterPro" id="IPR011042">
    <property type="entry name" value="6-blade_b-propeller_TolB-like"/>
</dbReference>
<dbReference type="SUPFAM" id="SSF50952">
    <property type="entry name" value="Soluble quinoprotein glucose dehydrogenase"/>
    <property type="match status" value="1"/>
</dbReference>
<organism evidence="4 5">
    <name type="scientific">Dokdonia sinensis</name>
    <dbReference type="NCBI Taxonomy" id="2479847"/>
    <lineage>
        <taxon>Bacteria</taxon>
        <taxon>Pseudomonadati</taxon>
        <taxon>Bacteroidota</taxon>
        <taxon>Flavobacteriia</taxon>
        <taxon>Flavobacteriales</taxon>
        <taxon>Flavobacteriaceae</taxon>
        <taxon>Dokdonia</taxon>
    </lineage>
</organism>
<dbReference type="OrthoDB" id="9770043at2"/>
<dbReference type="Proteomes" id="UP000281985">
    <property type="component" value="Unassembled WGS sequence"/>
</dbReference>
<proteinExistence type="predicted"/>
<evidence type="ECO:0000259" key="3">
    <source>
        <dbReference type="Pfam" id="PF18962"/>
    </source>
</evidence>